<gene>
    <name evidence="1" type="ordered locus">Aflv_2322</name>
</gene>
<dbReference type="AlphaFoldDB" id="B7GEW6"/>
<accession>B7GEW6</accession>
<sequence length="54" mass="6044">MKTLSKEVMTMALKTICPKCFGKKKMKICLSLYKTCSLCNGTGKIQQTPTKRIS</sequence>
<reference evidence="1 2" key="1">
    <citation type="journal article" date="2008" name="Genome Biol.">
        <title>Encapsulated in silica: genome, proteome and physiology of the thermophilic bacterium Anoxybacillus flavithermus WK1.</title>
        <authorList>
            <person name="Saw J.H."/>
            <person name="Mountain B.W."/>
            <person name="Feng L."/>
            <person name="Omelchenko M.V."/>
            <person name="Hou S."/>
            <person name="Saito J.A."/>
            <person name="Stott M.B."/>
            <person name="Li D."/>
            <person name="Zhao G."/>
            <person name="Wu J."/>
            <person name="Galperin M.Y."/>
            <person name="Koonin E.V."/>
            <person name="Makarova K.S."/>
            <person name="Wolf Y.I."/>
            <person name="Rigden D.J."/>
            <person name="Dunfield P.F."/>
            <person name="Wang L."/>
            <person name="Alam M."/>
        </authorList>
    </citation>
    <scope>NUCLEOTIDE SEQUENCE [LARGE SCALE GENOMIC DNA]</scope>
    <source>
        <strain evidence="2">DSM 21510 / WK1</strain>
    </source>
</reference>
<evidence type="ECO:0000313" key="2">
    <source>
        <dbReference type="Proteomes" id="UP000000742"/>
    </source>
</evidence>
<dbReference type="HOGENOM" id="CLU_3039898_0_0_9"/>
<dbReference type="Gene3D" id="6.20.20.10">
    <property type="match status" value="1"/>
</dbReference>
<dbReference type="KEGG" id="afl:Aflv_2322"/>
<evidence type="ECO:0000313" key="1">
    <source>
        <dbReference type="EMBL" id="ACJ34679.1"/>
    </source>
</evidence>
<name>B7GEW6_ANOFW</name>
<organism evidence="1 2">
    <name type="scientific">Anoxybacillus flavithermus (strain DSM 21510 / WK1)</name>
    <dbReference type="NCBI Taxonomy" id="491915"/>
    <lineage>
        <taxon>Bacteria</taxon>
        <taxon>Bacillati</taxon>
        <taxon>Bacillota</taxon>
        <taxon>Bacilli</taxon>
        <taxon>Bacillales</taxon>
        <taxon>Anoxybacillaceae</taxon>
        <taxon>Anoxybacillus</taxon>
    </lineage>
</organism>
<dbReference type="EMBL" id="CP000922">
    <property type="protein sequence ID" value="ACJ34679.1"/>
    <property type="molecule type" value="Genomic_DNA"/>
</dbReference>
<proteinExistence type="predicted"/>
<protein>
    <submittedName>
        <fullName evidence="1">Uncharacterized protein contains two CXXC motifs</fullName>
    </submittedName>
</protein>
<dbReference type="Proteomes" id="UP000000742">
    <property type="component" value="Chromosome"/>
</dbReference>